<dbReference type="GeneID" id="8234405"/>
<accession>E0VSC8</accession>
<evidence type="ECO:0000313" key="6">
    <source>
        <dbReference type="EnsemblMetazoa" id="PHUM417030-PA"/>
    </source>
</evidence>
<dbReference type="EMBL" id="DS235749">
    <property type="protein sequence ID" value="EEB16284.1"/>
    <property type="molecule type" value="Genomic_DNA"/>
</dbReference>
<dbReference type="InParanoid" id="E0VSC8"/>
<keyword evidence="7" id="KW-1185">Reference proteome</keyword>
<feature type="domain" description="FLYWCH-type" evidence="4">
    <location>
        <begin position="98"/>
        <end position="157"/>
    </location>
</feature>
<dbReference type="OMA" id="RCCWHAR"/>
<dbReference type="OrthoDB" id="7401686at2759"/>
<protein>
    <recommendedName>
        <fullName evidence="4">FLYWCH-type domain-containing protein</fullName>
    </recommendedName>
</protein>
<dbReference type="Proteomes" id="UP000009046">
    <property type="component" value="Unassembled WGS sequence"/>
</dbReference>
<reference evidence="5" key="1">
    <citation type="submission" date="2007-04" db="EMBL/GenBank/DDBJ databases">
        <title>Annotation of Pediculus humanus corporis strain USDA.</title>
        <authorList>
            <person name="Kirkness E."/>
            <person name="Hannick L."/>
            <person name="Hass B."/>
            <person name="Bruggner R."/>
            <person name="Lawson D."/>
            <person name="Bidwell S."/>
            <person name="Joardar V."/>
            <person name="Caler E."/>
            <person name="Walenz B."/>
            <person name="Inman J."/>
            <person name="Schobel S."/>
            <person name="Galinsky K."/>
            <person name="Amedeo P."/>
            <person name="Strausberg R."/>
        </authorList>
    </citation>
    <scope>NUCLEOTIDE SEQUENCE</scope>
    <source>
        <strain evidence="5">USDA</strain>
    </source>
</reference>
<reference evidence="5" key="2">
    <citation type="submission" date="2007-04" db="EMBL/GenBank/DDBJ databases">
        <title>The genome of the human body louse.</title>
        <authorList>
            <consortium name="The Human Body Louse Genome Consortium"/>
            <person name="Kirkness E."/>
            <person name="Walenz B."/>
            <person name="Hass B."/>
            <person name="Bruggner R."/>
            <person name="Strausberg R."/>
        </authorList>
    </citation>
    <scope>NUCLEOTIDE SEQUENCE</scope>
    <source>
        <strain evidence="5">USDA</strain>
    </source>
</reference>
<dbReference type="HOGENOM" id="CLU_1512087_0_0_1"/>
<reference evidence="6" key="3">
    <citation type="submission" date="2020-05" db="UniProtKB">
        <authorList>
            <consortium name="EnsemblMetazoa"/>
        </authorList>
    </citation>
    <scope>IDENTIFICATION</scope>
    <source>
        <strain evidence="6">USDA</strain>
    </source>
</reference>
<dbReference type="InterPro" id="IPR007588">
    <property type="entry name" value="Znf_FLYWCH"/>
</dbReference>
<dbReference type="GO" id="GO:0008270">
    <property type="term" value="F:zinc ion binding"/>
    <property type="evidence" value="ECO:0007669"/>
    <property type="project" value="UniProtKB-KW"/>
</dbReference>
<keyword evidence="3" id="KW-0862">Zinc</keyword>
<evidence type="ECO:0000256" key="3">
    <source>
        <dbReference type="ARBA" id="ARBA00022833"/>
    </source>
</evidence>
<evidence type="ECO:0000259" key="4">
    <source>
        <dbReference type="Pfam" id="PF04500"/>
    </source>
</evidence>
<evidence type="ECO:0000313" key="5">
    <source>
        <dbReference type="EMBL" id="EEB16284.1"/>
    </source>
</evidence>
<dbReference type="KEGG" id="phu:Phum_PHUM417030"/>
<dbReference type="VEuPathDB" id="VectorBase:PHUM417030"/>
<feature type="domain" description="FLYWCH-type" evidence="4">
    <location>
        <begin position="10"/>
        <end position="69"/>
    </location>
</feature>
<dbReference type="Pfam" id="PF04500">
    <property type="entry name" value="FLYWCH"/>
    <property type="match status" value="2"/>
</dbReference>
<keyword evidence="1" id="KW-0479">Metal-binding</keyword>
<evidence type="ECO:0000256" key="1">
    <source>
        <dbReference type="ARBA" id="ARBA00022723"/>
    </source>
</evidence>
<dbReference type="RefSeq" id="XP_002429022.1">
    <property type="nucleotide sequence ID" value="XM_002428977.1"/>
</dbReference>
<proteinExistence type="predicted"/>
<dbReference type="Gene3D" id="2.20.25.240">
    <property type="match status" value="2"/>
</dbReference>
<organism>
    <name type="scientific">Pediculus humanus subsp. corporis</name>
    <name type="common">Body louse</name>
    <dbReference type="NCBI Taxonomy" id="121224"/>
    <lineage>
        <taxon>Eukaryota</taxon>
        <taxon>Metazoa</taxon>
        <taxon>Ecdysozoa</taxon>
        <taxon>Arthropoda</taxon>
        <taxon>Hexapoda</taxon>
        <taxon>Insecta</taxon>
        <taxon>Pterygota</taxon>
        <taxon>Neoptera</taxon>
        <taxon>Paraneoptera</taxon>
        <taxon>Psocodea</taxon>
        <taxon>Troctomorpha</taxon>
        <taxon>Phthiraptera</taxon>
        <taxon>Anoplura</taxon>
        <taxon>Pediculidae</taxon>
        <taxon>Pediculus</taxon>
    </lineage>
</organism>
<keyword evidence="2" id="KW-0863">Zinc-finger</keyword>
<name>E0VSC8_PEDHC</name>
<sequence>MGTTNYTFRRTYNGKLILQHNGFEYRTNKSSKQSIVWRCCWHARFKCLARARISNANGLLYITNPLHTHPQVKKIRNVLYYDNQLINKLNGSNDFKITISQKGIPKLFYGGYLYRRNNPHLKNKTYWICTKYYGYKCKAGCILGKDRIVVLRGTHNH</sequence>
<dbReference type="CTD" id="8234405"/>
<evidence type="ECO:0000256" key="2">
    <source>
        <dbReference type="ARBA" id="ARBA00022771"/>
    </source>
</evidence>
<gene>
    <name evidence="6" type="primary">8234405</name>
    <name evidence="5" type="ORF">Phum_PHUM417030</name>
</gene>
<dbReference type="AlphaFoldDB" id="E0VSC8"/>
<dbReference type="EMBL" id="AAZO01005120">
    <property type="status" value="NOT_ANNOTATED_CDS"/>
    <property type="molecule type" value="Genomic_DNA"/>
</dbReference>
<dbReference type="EnsemblMetazoa" id="PHUM417030-RA">
    <property type="protein sequence ID" value="PHUM417030-PA"/>
    <property type="gene ID" value="PHUM417030"/>
</dbReference>
<evidence type="ECO:0000313" key="7">
    <source>
        <dbReference type="Proteomes" id="UP000009046"/>
    </source>
</evidence>